<dbReference type="CDD" id="cd01886">
    <property type="entry name" value="EF-G"/>
    <property type="match status" value="1"/>
</dbReference>
<dbReference type="SUPFAM" id="SSF50447">
    <property type="entry name" value="Translation proteins"/>
    <property type="match status" value="1"/>
</dbReference>
<dbReference type="CDD" id="cd01434">
    <property type="entry name" value="EFG_mtEFG1_IV"/>
    <property type="match status" value="1"/>
</dbReference>
<comment type="similarity">
    <text evidence="1 6">Belongs to the TRAFAC class translation factor GTPase superfamily. Classic translation factor GTPase family. EF-G/EF-2 subfamily.</text>
</comment>
<dbReference type="Gene3D" id="3.30.230.10">
    <property type="match status" value="1"/>
</dbReference>
<keyword evidence="4 6" id="KW-0648">Protein biosynthesis</keyword>
<dbReference type="NCBIfam" id="TIGR00231">
    <property type="entry name" value="small_GTP"/>
    <property type="match status" value="1"/>
</dbReference>
<dbReference type="PROSITE" id="PS00301">
    <property type="entry name" value="G_TR_1"/>
    <property type="match status" value="1"/>
</dbReference>
<dbReference type="Gene3D" id="3.30.70.870">
    <property type="entry name" value="Elongation Factor G (Translational Gtpase), domain 3"/>
    <property type="match status" value="1"/>
</dbReference>
<dbReference type="GO" id="GO:0003924">
    <property type="term" value="F:GTPase activity"/>
    <property type="evidence" value="ECO:0007669"/>
    <property type="project" value="InterPro"/>
</dbReference>
<dbReference type="Proteomes" id="UP000230683">
    <property type="component" value="Unassembled WGS sequence"/>
</dbReference>
<dbReference type="Pfam" id="PF03764">
    <property type="entry name" value="EFG_IV"/>
    <property type="match status" value="1"/>
</dbReference>
<sequence>MADVHVAEKAQKYKMDKIRNIGIIAHIDAGKTTTTEAILYLTGIKHKLGVVHDGGDNPTTTDWMVQERERGVTIVSAAVTSFWRDFRVNIIDTPGHVDFTAEVERSLRVLDGAVVVLDGKMGVEAQTETVWRQADKYKVPRVFAFNKINQTGGDFYKTLKSVRERLTKNAFPIILPIGFEKDINGWVDLVAQKAYTYKDYSDKEVTECPIPENMSDDVQNYRMELIEKAVEIDEVLMEKYLAGEEITEEELKGAIRKSAIDFETHFYPVIGGDFRGIAVKLILDAVADYLPSPLDVLPAEGINKKTGETVICKPDADEEFAALAFKVVTDPYVGRLVYFRVYSGKVDSGSYIYNSTKNEKERIGRIVLMHANDREEVKTVHAGEIAAAVGLKNTGTGDTLCPEDNPIALEQITFQEAVISMAIEPKTKSDQEKMGQALKKLSDEDPTFHISADPESGETIISGVGEFQLEIKVDLLKRDHGVDVTVGAPQVAYRESIKSEVEIEGKYIKQSGGRGQYGHVWLRLKPLQRGEGYKFVNGIVGGSIPREFIPAVEKGLVAAVSKGVQWGYPLVDIEVTLFDGSYHDVDSSELAFHIAASTALQEGAKKSGMNLLEPIMSVEVVTPDEFMGDVIGDLSSKRAVVEGTTPRLGAQVIKALVPLSEMFGYITNLRGMTQGRASYSMEPSHYEIVPANIAEKLKLG</sequence>
<dbReference type="CDD" id="cd16262">
    <property type="entry name" value="EFG_III"/>
    <property type="match status" value="1"/>
</dbReference>
<dbReference type="FunFam" id="3.30.70.870:FF:000001">
    <property type="entry name" value="Elongation factor G"/>
    <property type="match status" value="1"/>
</dbReference>
<dbReference type="Pfam" id="PF00679">
    <property type="entry name" value="EFG_C"/>
    <property type="match status" value="1"/>
</dbReference>
<protein>
    <recommendedName>
        <fullName evidence="6 7">Elongation factor G</fullName>
        <shortName evidence="6">EF-G</shortName>
    </recommendedName>
</protein>
<evidence type="ECO:0000313" key="10">
    <source>
        <dbReference type="Proteomes" id="UP000230683"/>
    </source>
</evidence>
<reference evidence="10" key="1">
    <citation type="submission" date="2017-09" db="EMBL/GenBank/DDBJ databases">
        <title>Depth-based differentiation of microbial function through sediment-hosted aquifers and enrichment of novel symbionts in the deep terrestrial subsurface.</title>
        <authorList>
            <person name="Probst A.J."/>
            <person name="Ladd B."/>
            <person name="Jarett J.K."/>
            <person name="Geller-Mcgrath D.E."/>
            <person name="Sieber C.M.K."/>
            <person name="Emerson J.B."/>
            <person name="Anantharaman K."/>
            <person name="Thomas B.C."/>
            <person name="Malmstrom R."/>
            <person name="Stieglmeier M."/>
            <person name="Klingl A."/>
            <person name="Woyke T."/>
            <person name="Ryan C.M."/>
            <person name="Banfield J.F."/>
        </authorList>
    </citation>
    <scope>NUCLEOTIDE SEQUENCE [LARGE SCALE GENOMIC DNA]</scope>
</reference>
<evidence type="ECO:0000256" key="4">
    <source>
        <dbReference type="ARBA" id="ARBA00022917"/>
    </source>
</evidence>
<comment type="caution">
    <text evidence="6">Lacks conserved residue(s) required for the propagation of feature annotation.</text>
</comment>
<dbReference type="FunFam" id="3.40.50.300:FF:000029">
    <property type="entry name" value="Elongation factor G"/>
    <property type="match status" value="1"/>
</dbReference>
<dbReference type="HAMAP" id="MF_00054_B">
    <property type="entry name" value="EF_G_EF_2_B"/>
    <property type="match status" value="1"/>
</dbReference>
<dbReference type="GO" id="GO:0003746">
    <property type="term" value="F:translation elongation factor activity"/>
    <property type="evidence" value="ECO:0007669"/>
    <property type="project" value="UniProtKB-UniRule"/>
</dbReference>
<dbReference type="InterPro" id="IPR004161">
    <property type="entry name" value="EFTu-like_2"/>
</dbReference>
<dbReference type="InterPro" id="IPR047872">
    <property type="entry name" value="EFG_IV"/>
</dbReference>
<dbReference type="CDD" id="cd03713">
    <property type="entry name" value="EFG_mtEFG_C"/>
    <property type="match status" value="1"/>
</dbReference>
<keyword evidence="2 6" id="KW-0547">Nucleotide-binding</keyword>
<dbReference type="PRINTS" id="PR00315">
    <property type="entry name" value="ELONGATNFCT"/>
</dbReference>
<dbReference type="Pfam" id="PF14492">
    <property type="entry name" value="EFG_III"/>
    <property type="match status" value="1"/>
</dbReference>
<comment type="caution">
    <text evidence="9">The sequence shown here is derived from an EMBL/GenBank/DDBJ whole genome shotgun (WGS) entry which is preliminary data.</text>
</comment>
<dbReference type="InterPro" id="IPR009000">
    <property type="entry name" value="Transl_B-barrel_sf"/>
</dbReference>
<evidence type="ECO:0000259" key="8">
    <source>
        <dbReference type="PROSITE" id="PS51722"/>
    </source>
</evidence>
<dbReference type="InterPro" id="IPR014721">
    <property type="entry name" value="Ribsml_uS5_D2-typ_fold_subgr"/>
</dbReference>
<dbReference type="InterPro" id="IPR035649">
    <property type="entry name" value="EFG_V"/>
</dbReference>
<dbReference type="InterPro" id="IPR000640">
    <property type="entry name" value="EFG_V-like"/>
</dbReference>
<feature type="binding site" evidence="6">
    <location>
        <begin position="92"/>
        <end position="96"/>
    </location>
    <ligand>
        <name>GTP</name>
        <dbReference type="ChEBI" id="CHEBI:37565"/>
    </ligand>
</feature>
<dbReference type="GO" id="GO:0005737">
    <property type="term" value="C:cytoplasm"/>
    <property type="evidence" value="ECO:0007669"/>
    <property type="project" value="UniProtKB-SubCell"/>
</dbReference>
<dbReference type="InterPro" id="IPR009022">
    <property type="entry name" value="EFG_III"/>
</dbReference>
<name>A0A2M7X3U2_UNCKA</name>
<dbReference type="InterPro" id="IPR035647">
    <property type="entry name" value="EFG_III/V"/>
</dbReference>
<dbReference type="FunFam" id="3.30.70.240:FF:000001">
    <property type="entry name" value="Elongation factor G"/>
    <property type="match status" value="1"/>
</dbReference>
<keyword evidence="5 6" id="KW-0342">GTP-binding</keyword>
<evidence type="ECO:0000256" key="6">
    <source>
        <dbReference type="HAMAP-Rule" id="MF_00054"/>
    </source>
</evidence>
<dbReference type="SUPFAM" id="SSF52540">
    <property type="entry name" value="P-loop containing nucleoside triphosphate hydrolases"/>
    <property type="match status" value="1"/>
</dbReference>
<dbReference type="PANTHER" id="PTHR43261:SF1">
    <property type="entry name" value="RIBOSOME-RELEASING FACTOR 2, MITOCHONDRIAL"/>
    <property type="match status" value="1"/>
</dbReference>
<dbReference type="InterPro" id="IPR004540">
    <property type="entry name" value="Transl_elong_EFG/EF2"/>
</dbReference>
<dbReference type="InterPro" id="IPR031157">
    <property type="entry name" value="G_TR_CS"/>
</dbReference>
<proteinExistence type="inferred from homology"/>
<dbReference type="Gene3D" id="2.40.30.10">
    <property type="entry name" value="Translation factors"/>
    <property type="match status" value="1"/>
</dbReference>
<dbReference type="InterPro" id="IPR027417">
    <property type="entry name" value="P-loop_NTPase"/>
</dbReference>
<dbReference type="InterPro" id="IPR020568">
    <property type="entry name" value="Ribosomal_Su5_D2-typ_SF"/>
</dbReference>
<dbReference type="NCBIfam" id="NF009381">
    <property type="entry name" value="PRK12740.1-5"/>
    <property type="match status" value="1"/>
</dbReference>
<dbReference type="NCBIfam" id="TIGR00484">
    <property type="entry name" value="EF-G"/>
    <property type="match status" value="1"/>
</dbReference>
<evidence type="ECO:0000256" key="3">
    <source>
        <dbReference type="ARBA" id="ARBA00022768"/>
    </source>
</evidence>
<dbReference type="GO" id="GO:0005525">
    <property type="term" value="F:GTP binding"/>
    <property type="evidence" value="ECO:0007669"/>
    <property type="project" value="UniProtKB-UniRule"/>
</dbReference>
<keyword evidence="3 6" id="KW-0251">Elongation factor</keyword>
<dbReference type="FunFam" id="2.40.30.10:FF:000006">
    <property type="entry name" value="Elongation factor G"/>
    <property type="match status" value="1"/>
</dbReference>
<dbReference type="InterPro" id="IPR000795">
    <property type="entry name" value="T_Tr_GTP-bd_dom"/>
</dbReference>
<evidence type="ECO:0000256" key="2">
    <source>
        <dbReference type="ARBA" id="ARBA00022741"/>
    </source>
</evidence>
<dbReference type="CDD" id="cd04088">
    <property type="entry name" value="EFG_mtEFG_II"/>
    <property type="match status" value="1"/>
</dbReference>
<dbReference type="SUPFAM" id="SSF54211">
    <property type="entry name" value="Ribosomal protein S5 domain 2-like"/>
    <property type="match status" value="1"/>
</dbReference>
<dbReference type="Pfam" id="PF00009">
    <property type="entry name" value="GTP_EFTU"/>
    <property type="match status" value="1"/>
</dbReference>
<dbReference type="FunFam" id="3.30.230.10:FF:000003">
    <property type="entry name" value="Elongation factor G"/>
    <property type="match status" value="1"/>
</dbReference>
<dbReference type="SMART" id="SM00889">
    <property type="entry name" value="EFG_IV"/>
    <property type="match status" value="1"/>
</dbReference>
<dbReference type="InterPro" id="IPR005517">
    <property type="entry name" value="Transl_elong_EFG/EF2_IV"/>
</dbReference>
<comment type="subcellular location">
    <subcellularLocation>
        <location evidence="6">Cytoplasm</location>
    </subcellularLocation>
</comment>
<feature type="binding site" evidence="6">
    <location>
        <begin position="25"/>
        <end position="32"/>
    </location>
    <ligand>
        <name>GTP</name>
        <dbReference type="ChEBI" id="CHEBI:37565"/>
    </ligand>
</feature>
<dbReference type="Gene3D" id="3.40.50.300">
    <property type="entry name" value="P-loop containing nucleotide triphosphate hydrolases"/>
    <property type="match status" value="1"/>
</dbReference>
<dbReference type="InterPro" id="IPR041095">
    <property type="entry name" value="EFG_II"/>
</dbReference>
<organism evidence="9 10">
    <name type="scientific">candidate division WWE3 bacterium CG_4_9_14_3_um_filter_34_6</name>
    <dbReference type="NCBI Taxonomy" id="1975079"/>
    <lineage>
        <taxon>Bacteria</taxon>
        <taxon>Katanobacteria</taxon>
    </lineage>
</organism>
<keyword evidence="6" id="KW-0963">Cytoplasm</keyword>
<accession>A0A2M7X3U2</accession>
<evidence type="ECO:0000256" key="5">
    <source>
        <dbReference type="ARBA" id="ARBA00023134"/>
    </source>
</evidence>
<dbReference type="PROSITE" id="PS51722">
    <property type="entry name" value="G_TR_2"/>
    <property type="match status" value="1"/>
</dbReference>
<dbReference type="Gene3D" id="3.30.70.240">
    <property type="match status" value="1"/>
</dbReference>
<dbReference type="EMBL" id="PFWY01000070">
    <property type="protein sequence ID" value="PJA40817.1"/>
    <property type="molecule type" value="Genomic_DNA"/>
</dbReference>
<gene>
    <name evidence="6 9" type="primary">fusA</name>
    <name evidence="9" type="ORF">CO178_01480</name>
</gene>
<dbReference type="GO" id="GO:0032790">
    <property type="term" value="P:ribosome disassembly"/>
    <property type="evidence" value="ECO:0007669"/>
    <property type="project" value="TreeGrafter"/>
</dbReference>
<evidence type="ECO:0000256" key="7">
    <source>
        <dbReference type="NCBIfam" id="TIGR00484"/>
    </source>
</evidence>
<comment type="function">
    <text evidence="6">Catalyzes the GTP-dependent ribosomal translocation step during translation elongation. During this step, the ribosome changes from the pre-translocational (PRE) to the post-translocational (POST) state as the newly formed A-site-bound peptidyl-tRNA and P-site-bound deacylated tRNA move to the P and E sites, respectively. Catalyzes the coordinated movement of the two tRNA molecules, the mRNA and conformational changes in the ribosome.</text>
</comment>
<evidence type="ECO:0000313" key="9">
    <source>
        <dbReference type="EMBL" id="PJA40817.1"/>
    </source>
</evidence>
<evidence type="ECO:0000256" key="1">
    <source>
        <dbReference type="ARBA" id="ARBA00005870"/>
    </source>
</evidence>
<dbReference type="Pfam" id="PF03144">
    <property type="entry name" value="GTP_EFTU_D2"/>
    <property type="match status" value="1"/>
</dbReference>
<feature type="domain" description="Tr-type G" evidence="8">
    <location>
        <begin position="16"/>
        <end position="294"/>
    </location>
</feature>
<dbReference type="SUPFAM" id="SSF54980">
    <property type="entry name" value="EF-G C-terminal domain-like"/>
    <property type="match status" value="2"/>
</dbReference>
<dbReference type="AlphaFoldDB" id="A0A2M7X3U2"/>
<dbReference type="SMART" id="SM00838">
    <property type="entry name" value="EFG_C"/>
    <property type="match status" value="1"/>
</dbReference>
<dbReference type="InterPro" id="IPR005225">
    <property type="entry name" value="Small_GTP-bd"/>
</dbReference>
<dbReference type="PANTHER" id="PTHR43261">
    <property type="entry name" value="TRANSLATION ELONGATION FACTOR G-RELATED"/>
    <property type="match status" value="1"/>
</dbReference>